<dbReference type="InterPro" id="IPR035977">
    <property type="entry name" value="Ribosomal_bL36_sp"/>
</dbReference>
<accession>A0A0B6Y8F2</accession>
<dbReference type="AlphaFoldDB" id="A0A0B6Y8F2"/>
<keyword evidence="2" id="KW-0689">Ribosomal protein</keyword>
<evidence type="ECO:0000256" key="4">
    <source>
        <dbReference type="ARBA" id="ARBA00035411"/>
    </source>
</evidence>
<reference evidence="5" key="1">
    <citation type="submission" date="2014-12" db="EMBL/GenBank/DDBJ databases">
        <title>Insight into the proteome of Arion vulgaris.</title>
        <authorList>
            <person name="Aradska J."/>
            <person name="Bulat T."/>
            <person name="Smidak R."/>
            <person name="Sarate P."/>
            <person name="Gangsoo J."/>
            <person name="Sialana F."/>
            <person name="Bilban M."/>
            <person name="Lubec G."/>
        </authorList>
    </citation>
    <scope>NUCLEOTIDE SEQUENCE</scope>
    <source>
        <tissue evidence="5">Skin</tissue>
    </source>
</reference>
<proteinExistence type="inferred from homology"/>
<dbReference type="Pfam" id="PF00444">
    <property type="entry name" value="Ribosomal_L36"/>
    <property type="match status" value="1"/>
</dbReference>
<evidence type="ECO:0000256" key="2">
    <source>
        <dbReference type="ARBA" id="ARBA00022980"/>
    </source>
</evidence>
<gene>
    <name evidence="5" type="primary">ORF15509</name>
</gene>
<dbReference type="GO" id="GO:0003735">
    <property type="term" value="F:structural constituent of ribosome"/>
    <property type="evidence" value="ECO:0007669"/>
    <property type="project" value="InterPro"/>
</dbReference>
<dbReference type="EMBL" id="HACG01005241">
    <property type="protein sequence ID" value="CEK52106.1"/>
    <property type="molecule type" value="Transcribed_RNA"/>
</dbReference>
<dbReference type="GO" id="GO:1990904">
    <property type="term" value="C:ribonucleoprotein complex"/>
    <property type="evidence" value="ECO:0007669"/>
    <property type="project" value="UniProtKB-KW"/>
</dbReference>
<name>A0A0B6Y8F2_9EUPU</name>
<comment type="similarity">
    <text evidence="1">Belongs to the bacterial ribosomal protein bL36 family.</text>
</comment>
<sequence length="220" mass="25343">QYGDALEDCTQHLQFIDENIFVLLKKVNHKSIPNITKVNMASNVFIWTRLTKLVFSSVQQTAGCILQRHSVASSRTLSSFPLARFLGNTSSDSRSEKSNPTSSLFLCGSQGQGTVLVNNFITQNALQIRSYRCMVKPVLMCDGCYFVWRHGRKFVECSDHPRHKQMKRLPTRKIWQEDYSKGDISKAHDWHKRFPREFYRCADRTALSHNWLAGKLGKEL</sequence>
<dbReference type="InterPro" id="IPR000473">
    <property type="entry name" value="Ribosomal_bL36"/>
</dbReference>
<feature type="non-terminal residue" evidence="5">
    <location>
        <position position="1"/>
    </location>
</feature>
<organism evidence="5">
    <name type="scientific">Arion vulgaris</name>
    <dbReference type="NCBI Taxonomy" id="1028688"/>
    <lineage>
        <taxon>Eukaryota</taxon>
        <taxon>Metazoa</taxon>
        <taxon>Spiralia</taxon>
        <taxon>Lophotrochozoa</taxon>
        <taxon>Mollusca</taxon>
        <taxon>Gastropoda</taxon>
        <taxon>Heterobranchia</taxon>
        <taxon>Euthyneura</taxon>
        <taxon>Panpulmonata</taxon>
        <taxon>Eupulmonata</taxon>
        <taxon>Stylommatophora</taxon>
        <taxon>Helicina</taxon>
        <taxon>Arionoidea</taxon>
        <taxon>Arionidae</taxon>
        <taxon>Arion</taxon>
    </lineage>
</organism>
<protein>
    <recommendedName>
        <fullName evidence="4">39S ribosomal protein L36, mitochondrial</fullName>
    </recommendedName>
</protein>
<dbReference type="SUPFAM" id="SSF57840">
    <property type="entry name" value="Ribosomal protein L36"/>
    <property type="match status" value="1"/>
</dbReference>
<dbReference type="GO" id="GO:0006412">
    <property type="term" value="P:translation"/>
    <property type="evidence" value="ECO:0007669"/>
    <property type="project" value="InterPro"/>
</dbReference>
<evidence type="ECO:0000256" key="3">
    <source>
        <dbReference type="ARBA" id="ARBA00023274"/>
    </source>
</evidence>
<dbReference type="GO" id="GO:0005840">
    <property type="term" value="C:ribosome"/>
    <property type="evidence" value="ECO:0007669"/>
    <property type="project" value="UniProtKB-KW"/>
</dbReference>
<evidence type="ECO:0000313" key="5">
    <source>
        <dbReference type="EMBL" id="CEK52106.1"/>
    </source>
</evidence>
<keyword evidence="3" id="KW-0687">Ribonucleoprotein</keyword>
<evidence type="ECO:0000256" key="1">
    <source>
        <dbReference type="ARBA" id="ARBA00007645"/>
    </source>
</evidence>